<sequence>MKKIIIGSTIVAALLAGAGFLHWQSKPQMDETYKRNLGYTVTSTLFSKQRESLSKIRGWQIDIETLEGAPKEEWNATHTQPQVMFNYGPDSTIYTMNLDGTDVRLLLHRDEFGELPAGGNDIQRSPDGRYLAFRYYGYGAWANCAVYDLKKRETIVKAEFCTSATFTQDSKEFYFIDSDSRNPQRLELESRSRSDVFQSAIHVDKETFNPLRDGYAFFIDQVNDRFIYKVRKIDDADNRGPDQQLVFRFSDMSLLGKKEYLAPECLTRFTKGALQKYLSCNRREPYDLYSLEDPQKKIEKVPERYVLQRGKWYARANGNRVVRLKQPGEVGMFDGLSYNYALKTGEGEFDYDRLHRLSFFIPSNMYADFESMDLRPFMPAIPTKAQFDELVPKVTEKMRWDCARSRGEFRNCAQYYDMKALFKDMDQVREYMGVKKW</sequence>
<dbReference type="InterPro" id="IPR011042">
    <property type="entry name" value="6-blade_b-propeller_TolB-like"/>
</dbReference>
<evidence type="ECO:0000313" key="2">
    <source>
        <dbReference type="Proteomes" id="UP001059912"/>
    </source>
</evidence>
<accession>A0ABY5IKK7</accession>
<name>A0ABY5IKK7_9VIBR</name>
<gene>
    <name evidence="1" type="ORF">HB762_26010</name>
</gene>
<dbReference type="Gene3D" id="2.120.10.30">
    <property type="entry name" value="TolB, C-terminal domain"/>
    <property type="match status" value="1"/>
</dbReference>
<protein>
    <submittedName>
        <fullName evidence="1">Uncharacterized protein</fullName>
    </submittedName>
</protein>
<keyword evidence="2" id="KW-1185">Reference proteome</keyword>
<proteinExistence type="predicted"/>
<dbReference type="Proteomes" id="UP001059912">
    <property type="component" value="Chromosome 2"/>
</dbReference>
<organism evidence="1 2">
    <name type="scientific">Vibrio campbellii</name>
    <dbReference type="NCBI Taxonomy" id="680"/>
    <lineage>
        <taxon>Bacteria</taxon>
        <taxon>Pseudomonadati</taxon>
        <taxon>Pseudomonadota</taxon>
        <taxon>Gammaproteobacteria</taxon>
        <taxon>Vibrionales</taxon>
        <taxon>Vibrionaceae</taxon>
        <taxon>Vibrio</taxon>
    </lineage>
</organism>
<evidence type="ECO:0000313" key="1">
    <source>
        <dbReference type="EMBL" id="UTZ34599.1"/>
    </source>
</evidence>
<dbReference type="SUPFAM" id="SSF69304">
    <property type="entry name" value="Tricorn protease N-terminal domain"/>
    <property type="match status" value="1"/>
</dbReference>
<dbReference type="RefSeq" id="WP_255903296.1">
    <property type="nucleotide sequence ID" value="NZ_CP050465.1"/>
</dbReference>
<reference evidence="1" key="1">
    <citation type="submission" date="2020-03" db="EMBL/GenBank/DDBJ databases">
        <title>Five strains of Vibrio campbellii isolated from Mariana Trench.</title>
        <authorList>
            <person name="Liang J."/>
            <person name="Zhang X.-H."/>
        </authorList>
    </citation>
    <scope>NUCLEOTIDE SEQUENCE</scope>
    <source>
        <strain evidence="1">LJC013</strain>
    </source>
</reference>
<dbReference type="EMBL" id="CP050471">
    <property type="protein sequence ID" value="UTZ34599.1"/>
    <property type="molecule type" value="Genomic_DNA"/>
</dbReference>